<reference evidence="1 2" key="1">
    <citation type="journal article" date="2011" name="ISME J.">
        <title>Community ecology of hot spring cyanobacterial mats: predominant populations and their functional potential.</title>
        <authorList>
            <person name="Klatt C.G."/>
            <person name="Wood J.M."/>
            <person name="Rusch D.B."/>
            <person name="Bateson M.M."/>
            <person name="Hamamura N."/>
            <person name="Heidelberg J.F."/>
            <person name="Grossman A.R."/>
            <person name="Bhaya D."/>
            <person name="Cohan F.M."/>
            <person name="Kuhl M."/>
            <person name="Bryant D.A."/>
            <person name="Ward D.M."/>
        </authorList>
    </citation>
    <scope>NUCLEOTIDE SEQUENCE [LARGE SCALE GENOMIC DNA]</scope>
    <source>
        <strain evidence="1">OS</strain>
    </source>
</reference>
<evidence type="ECO:0000313" key="2">
    <source>
        <dbReference type="Proteomes" id="UP000266389"/>
    </source>
</evidence>
<gene>
    <name evidence="1" type="ORF">D0433_04890</name>
</gene>
<name>A0A395M401_9BACT</name>
<sequence>DNFRGYVRQTNNSLASGTWRLSGRTDDGARDLLREIVQSAGGRFPSGSYTLLFELFTNNDDNNAVDEMPITFVIQNQQEAYIDLIYPPAGIEPTEISNPFPTIRWQGNANSYRVRIFQDPTVSANIALVRNTVPMIDETVVSPSYQYPTGGVRQLQPGQQYILLIEGEVSGGRRAEAIAVFRMSENLSGNSASASNSPAVSDEIRRLLLEKYGANAPDWLRDPRTRFVSFDGPIEGVEYTNSTDGDALARALNK</sequence>
<feature type="non-terminal residue" evidence="1">
    <location>
        <position position="1"/>
    </location>
</feature>
<evidence type="ECO:0000313" key="1">
    <source>
        <dbReference type="EMBL" id="RFM24614.1"/>
    </source>
</evidence>
<dbReference type="AlphaFoldDB" id="A0A395M401"/>
<dbReference type="EMBL" id="PHFL01000037">
    <property type="protein sequence ID" value="RFM24614.1"/>
    <property type="molecule type" value="Genomic_DNA"/>
</dbReference>
<protein>
    <submittedName>
        <fullName evidence="1">Uncharacterized protein</fullName>
    </submittedName>
</protein>
<dbReference type="Proteomes" id="UP000266389">
    <property type="component" value="Unassembled WGS sequence"/>
</dbReference>
<comment type="caution">
    <text evidence="1">The sequence shown here is derived from an EMBL/GenBank/DDBJ whole genome shotgun (WGS) entry which is preliminary data.</text>
</comment>
<proteinExistence type="predicted"/>
<organism evidence="1 2">
    <name type="scientific">Candidatus Thermochlorobacter aerophilus</name>
    <dbReference type="NCBI Taxonomy" id="1868324"/>
    <lineage>
        <taxon>Bacteria</taxon>
        <taxon>Pseudomonadati</taxon>
        <taxon>Chlorobiota</taxon>
        <taxon>Chlorobiia</taxon>
        <taxon>Chlorobiales</taxon>
        <taxon>Candidatus Thermochlorobacteriaceae</taxon>
        <taxon>Candidatus Thermochlorobacter</taxon>
    </lineage>
</organism>
<accession>A0A395M401</accession>